<evidence type="ECO:0000313" key="4">
    <source>
        <dbReference type="Proteomes" id="UP001595075"/>
    </source>
</evidence>
<accession>A0ABR4BSY2</accession>
<dbReference type="EMBL" id="JAZHXI010000022">
    <property type="protein sequence ID" value="KAL2060482.1"/>
    <property type="molecule type" value="Genomic_DNA"/>
</dbReference>
<keyword evidence="4" id="KW-1185">Reference proteome</keyword>
<dbReference type="PANTHER" id="PTHR33112">
    <property type="entry name" value="DOMAIN PROTEIN, PUTATIVE-RELATED"/>
    <property type="match status" value="1"/>
</dbReference>
<name>A0ABR4BSY2_9HELO</name>
<comment type="caution">
    <text evidence="3">The sequence shown here is derived from an EMBL/GenBank/DDBJ whole genome shotgun (WGS) entry which is preliminary data.</text>
</comment>
<proteinExistence type="predicted"/>
<feature type="domain" description="Heterokaryon incompatibility" evidence="2">
    <location>
        <begin position="276"/>
        <end position="389"/>
    </location>
</feature>
<dbReference type="InterPro" id="IPR010730">
    <property type="entry name" value="HET"/>
</dbReference>
<dbReference type="PANTHER" id="PTHR33112:SF1">
    <property type="entry name" value="HETEROKARYON INCOMPATIBILITY DOMAIN-CONTAINING PROTEIN"/>
    <property type="match status" value="1"/>
</dbReference>
<evidence type="ECO:0000313" key="3">
    <source>
        <dbReference type="EMBL" id="KAL2060482.1"/>
    </source>
</evidence>
<reference evidence="3 4" key="1">
    <citation type="journal article" date="2024" name="Commun. Biol.">
        <title>Comparative genomic analysis of thermophilic fungi reveals convergent evolutionary adaptations and gene losses.</title>
        <authorList>
            <person name="Steindorff A.S."/>
            <person name="Aguilar-Pontes M.V."/>
            <person name="Robinson A.J."/>
            <person name="Andreopoulos B."/>
            <person name="LaButti K."/>
            <person name="Kuo A."/>
            <person name="Mondo S."/>
            <person name="Riley R."/>
            <person name="Otillar R."/>
            <person name="Haridas S."/>
            <person name="Lipzen A."/>
            <person name="Grimwood J."/>
            <person name="Schmutz J."/>
            <person name="Clum A."/>
            <person name="Reid I.D."/>
            <person name="Moisan M.C."/>
            <person name="Butler G."/>
            <person name="Nguyen T.T.M."/>
            <person name="Dewar K."/>
            <person name="Conant G."/>
            <person name="Drula E."/>
            <person name="Henrissat B."/>
            <person name="Hansel C."/>
            <person name="Singer S."/>
            <person name="Hutchinson M.I."/>
            <person name="de Vries R.P."/>
            <person name="Natvig D.O."/>
            <person name="Powell A.J."/>
            <person name="Tsang A."/>
            <person name="Grigoriev I.V."/>
        </authorList>
    </citation>
    <scope>NUCLEOTIDE SEQUENCE [LARGE SCALE GENOMIC DNA]</scope>
    <source>
        <strain evidence="3 4">CBS 494.80</strain>
    </source>
</reference>
<gene>
    <name evidence="3" type="ORF">VTL71DRAFT_9513</name>
</gene>
<feature type="compositionally biased region" description="Low complexity" evidence="1">
    <location>
        <begin position="7"/>
        <end position="27"/>
    </location>
</feature>
<feature type="region of interest" description="Disordered" evidence="1">
    <location>
        <begin position="1"/>
        <end position="40"/>
    </location>
</feature>
<organism evidence="3 4">
    <name type="scientific">Oculimacula yallundae</name>
    <dbReference type="NCBI Taxonomy" id="86028"/>
    <lineage>
        <taxon>Eukaryota</taxon>
        <taxon>Fungi</taxon>
        <taxon>Dikarya</taxon>
        <taxon>Ascomycota</taxon>
        <taxon>Pezizomycotina</taxon>
        <taxon>Leotiomycetes</taxon>
        <taxon>Helotiales</taxon>
        <taxon>Ploettnerulaceae</taxon>
        <taxon>Oculimacula</taxon>
    </lineage>
</organism>
<sequence length="745" mass="85783">MAGGWVSGSESPDTDSQSSDSISARRSIAGQLSNADDESSDSINIRHIRRAIARQHSNSNPPQARGRLHRYTELGRELGRKLEVWKPYICSGCQRYLLANNLKPEPDENDWYRYDDEKRELVQVRRWMSTRHCGMCKLLTQLVADHDEIDSKRKTCLLVPQHGNWPRKPILKNWPHRYDATVTNLAYTPWPRPRHLNGRREKARSDGYGVKLLDRNKVDFDHVKNWIKACEYHHWQQWECRSPRNLSRVLRVIDCQTKKLITKPDDSEYLTLSYVPPRVVRDAMAVTLKLGYQYLWVDKYCIDQTDVAGKMAEIAIMDQIYENAILTIVDAAGDHDDYGLVFCGTTPLRRREKQPVARVGSRTYTWTSLRVASVVNSSPWVTRGWTFQEGLLSTRCLFFTKKQVYFVCKKGSECETVPHRPSADYFKHNIKLSNLFKTGQSMDSDTGSEASLEQDYLVDLINLIDMYAARSLTDDSDALNAFRGILARCHLHTYWGIPFIEFKDLLRFRRTEMLPADFSDPGNVTAGFLAGLAWMPTTRVTKHRTCMSSWSWLGIPKVSVKFALDNIIKNDGDDETLSIRNATYEISAMTHPDGLDTAEPIIKIWREAENWVIPELSQYIKITAPAAKVVGIKWRRPVRGAFEALLPIELSIQGSKNKTWTLDCDTRQTWLRLKKASRQSTEIPLDLKVVWLKHRYSQPPCSEVIKLYLVLQRHTECHKRIGRIHWRSSAPAELLSTRVETMVLG</sequence>
<dbReference type="Pfam" id="PF06985">
    <property type="entry name" value="HET"/>
    <property type="match status" value="1"/>
</dbReference>
<evidence type="ECO:0000259" key="2">
    <source>
        <dbReference type="Pfam" id="PF06985"/>
    </source>
</evidence>
<dbReference type="Proteomes" id="UP001595075">
    <property type="component" value="Unassembled WGS sequence"/>
</dbReference>
<evidence type="ECO:0000256" key="1">
    <source>
        <dbReference type="SAM" id="MobiDB-lite"/>
    </source>
</evidence>
<protein>
    <recommendedName>
        <fullName evidence="2">Heterokaryon incompatibility domain-containing protein</fullName>
    </recommendedName>
</protein>